<dbReference type="KEGG" id="pti:PHATRDRAFT_50498"/>
<keyword evidence="7" id="KW-1133">Transmembrane helix</keyword>
<feature type="domain" description="SMP-LTD" evidence="13">
    <location>
        <begin position="56"/>
        <end position="232"/>
    </location>
</feature>
<proteinExistence type="predicted"/>
<evidence type="ECO:0000256" key="5">
    <source>
        <dbReference type="ARBA" id="ARBA00022737"/>
    </source>
</evidence>
<dbReference type="InterPro" id="IPR035892">
    <property type="entry name" value="C2_domain_sf"/>
</dbReference>
<dbReference type="OMA" id="KMFANDI"/>
<organism evidence="14 15">
    <name type="scientific">Phaeodactylum tricornutum (strain CCAP 1055/1)</name>
    <dbReference type="NCBI Taxonomy" id="556484"/>
    <lineage>
        <taxon>Eukaryota</taxon>
        <taxon>Sar</taxon>
        <taxon>Stramenopiles</taxon>
        <taxon>Ochrophyta</taxon>
        <taxon>Bacillariophyta</taxon>
        <taxon>Bacillariophyceae</taxon>
        <taxon>Bacillariophycidae</taxon>
        <taxon>Naviculales</taxon>
        <taxon>Phaeodactylaceae</taxon>
        <taxon>Phaeodactylum</taxon>
    </lineage>
</organism>
<evidence type="ECO:0000259" key="13">
    <source>
        <dbReference type="PROSITE" id="PS51847"/>
    </source>
</evidence>
<accession>B7GEA4</accession>
<comment type="subcellular location">
    <subcellularLocation>
        <location evidence="1">Membrane</location>
    </subcellularLocation>
</comment>
<dbReference type="Proteomes" id="UP000000759">
    <property type="component" value="Chromosome 30"/>
</dbReference>
<dbReference type="CDD" id="cd00030">
    <property type="entry name" value="C2"/>
    <property type="match status" value="3"/>
</dbReference>
<evidence type="ECO:0000256" key="8">
    <source>
        <dbReference type="ARBA" id="ARBA00023055"/>
    </source>
</evidence>
<feature type="domain" description="C2" evidence="12">
    <location>
        <begin position="539"/>
        <end position="663"/>
    </location>
</feature>
<keyword evidence="15" id="KW-1185">Reference proteome</keyword>
<dbReference type="Pfam" id="PF00168">
    <property type="entry name" value="C2"/>
    <property type="match status" value="3"/>
</dbReference>
<protein>
    <submittedName>
        <fullName evidence="14">Uncharacterized protein</fullName>
    </submittedName>
</protein>
<dbReference type="PANTHER" id="PTHR45761:SF1">
    <property type="entry name" value="EXTENDED SYNAPTOTAGMIN-LIKE PROTEIN 2, ISOFORM C"/>
    <property type="match status" value="1"/>
</dbReference>
<name>B7GEA4_PHATC</name>
<dbReference type="GO" id="GO:0012505">
    <property type="term" value="C:endomembrane system"/>
    <property type="evidence" value="ECO:0007669"/>
    <property type="project" value="UniProtKB-ARBA"/>
</dbReference>
<dbReference type="PANTHER" id="PTHR45761">
    <property type="entry name" value="EXTENDED SYNAPTOTAGMIN-LIKE PROTEIN 2, ISOFORM C"/>
    <property type="match status" value="1"/>
</dbReference>
<feature type="compositionally biased region" description="Polar residues" evidence="11">
    <location>
        <begin position="39"/>
        <end position="52"/>
    </location>
</feature>
<dbReference type="GO" id="GO:0016020">
    <property type="term" value="C:membrane"/>
    <property type="evidence" value="ECO:0007669"/>
    <property type="project" value="UniProtKB-SubCell"/>
</dbReference>
<evidence type="ECO:0000256" key="7">
    <source>
        <dbReference type="ARBA" id="ARBA00022989"/>
    </source>
</evidence>
<dbReference type="Gene3D" id="2.60.40.150">
    <property type="entry name" value="C2 domain"/>
    <property type="match status" value="3"/>
</dbReference>
<evidence type="ECO:0000256" key="3">
    <source>
        <dbReference type="ARBA" id="ARBA00022692"/>
    </source>
</evidence>
<keyword evidence="2" id="KW-0813">Transport</keyword>
<keyword evidence="10" id="KW-0472">Membrane</keyword>
<dbReference type="Pfam" id="PF17047">
    <property type="entry name" value="SMP_LBD"/>
    <property type="match status" value="1"/>
</dbReference>
<dbReference type="InterPro" id="IPR000008">
    <property type="entry name" value="C2_dom"/>
</dbReference>
<dbReference type="RefSeq" id="XP_002185402.1">
    <property type="nucleotide sequence ID" value="XM_002185366.1"/>
</dbReference>
<dbReference type="OrthoDB" id="1029639at2759"/>
<sequence>MPQFLAVVSGFLLGSALTYAWLSRQDRSSSKTLPEDEPSSTSRSIATPSRQAGPTAHLRTDGLLTDLVRELWSYINVAGCDTIRSTVEPMFVTLPGPLKTLRFTKIDLGSVPIRMDNLVVHEVHNDSVTVAMDVAWDGNCDMQLKADYIGSFGVKAIKLKGRLSLLLKPCVNALPPFSAIQYAFVTPPQVEIDFTGLAQVADFAVLDKRIRAIIQDSFACVTLPSRMMYKTDPACDYLRTYQPPLGVARITVVRGRGFHVEKRSLRAHDVPDVFCQVSINASQPFTTRTVKDSLEPVWEESCDFIVMDLDQHVILNAWDEDNGALDANDDLGTAKVSVGDLLLAGKTKEVELLEGNLKRTGAFVTLHCELLPWTSGESFEGLPKAPTESTNTANSLAGLMTVVVVKASNLPLAKKEDAASFVKVKYGAAFEFLTSVVLPCPGLDALNPVFDEVTFIPLPQALVDDKNDVVLELWNGQAILGSVNITHQSLLNMDDHVRTENLLVGDKGAKLFFRVSLQGVAEAPIGIPTVSAIEPMGKDDSEDPGTAAALVGGTLGKVSVTAVRGWGFVVEKRRFKKNDVPDVYCNIQFGSSPTVWRTKTVRNSTTPTWNESSTYPLSDHSQILHLNVFDEDGGARDTDDALGSARVAVGKILLAGGSMDVELLRTGKPTGCYIQVRCALLD</sequence>
<evidence type="ECO:0000256" key="1">
    <source>
        <dbReference type="ARBA" id="ARBA00004370"/>
    </source>
</evidence>
<evidence type="ECO:0000313" key="14">
    <source>
        <dbReference type="EMBL" id="EEC43071.1"/>
    </source>
</evidence>
<dbReference type="GO" id="GO:0005737">
    <property type="term" value="C:cytoplasm"/>
    <property type="evidence" value="ECO:0007669"/>
    <property type="project" value="UniProtKB-ARBA"/>
</dbReference>
<dbReference type="PaxDb" id="2850-Phatr50498"/>
<dbReference type="PROSITE" id="PS51847">
    <property type="entry name" value="SMP"/>
    <property type="match status" value="1"/>
</dbReference>
<gene>
    <name evidence="14" type="ORF">PHATRDRAFT_50498</name>
</gene>
<keyword evidence="6" id="KW-0106">Calcium</keyword>
<keyword evidence="9" id="KW-0446">Lipid-binding</keyword>
<keyword evidence="8" id="KW-0445">Lipid transport</keyword>
<feature type="domain" description="C2" evidence="12">
    <location>
        <begin position="227"/>
        <end position="352"/>
    </location>
</feature>
<dbReference type="GeneID" id="7199283"/>
<dbReference type="GO" id="GO:0008289">
    <property type="term" value="F:lipid binding"/>
    <property type="evidence" value="ECO:0007669"/>
    <property type="project" value="UniProtKB-KW"/>
</dbReference>
<evidence type="ECO:0000259" key="12">
    <source>
        <dbReference type="PROSITE" id="PS50004"/>
    </source>
</evidence>
<dbReference type="SUPFAM" id="SSF49562">
    <property type="entry name" value="C2 domain (Calcium/lipid-binding domain, CaLB)"/>
    <property type="match status" value="3"/>
</dbReference>
<dbReference type="CDD" id="cd21670">
    <property type="entry name" value="SMP_ESyt"/>
    <property type="match status" value="1"/>
</dbReference>
<dbReference type="InParanoid" id="B7GEA4"/>
<evidence type="ECO:0000256" key="9">
    <source>
        <dbReference type="ARBA" id="ARBA00023121"/>
    </source>
</evidence>
<keyword evidence="4" id="KW-0479">Metal-binding</keyword>
<evidence type="ECO:0000256" key="10">
    <source>
        <dbReference type="ARBA" id="ARBA00023136"/>
    </source>
</evidence>
<dbReference type="InterPro" id="IPR051634">
    <property type="entry name" value="Extended_Synaptotagmin"/>
</dbReference>
<evidence type="ECO:0000256" key="6">
    <source>
        <dbReference type="ARBA" id="ARBA00022837"/>
    </source>
</evidence>
<dbReference type="PROSITE" id="PS50004">
    <property type="entry name" value="C2"/>
    <property type="match status" value="2"/>
</dbReference>
<dbReference type="InterPro" id="IPR039010">
    <property type="entry name" value="Synaptotagmin_SMP"/>
</dbReference>
<reference evidence="14 15" key="1">
    <citation type="journal article" date="2008" name="Nature">
        <title>The Phaeodactylum genome reveals the evolutionary history of diatom genomes.</title>
        <authorList>
            <person name="Bowler C."/>
            <person name="Allen A.E."/>
            <person name="Badger J.H."/>
            <person name="Grimwood J."/>
            <person name="Jabbari K."/>
            <person name="Kuo A."/>
            <person name="Maheswari U."/>
            <person name="Martens C."/>
            <person name="Maumus F."/>
            <person name="Otillar R.P."/>
            <person name="Rayko E."/>
            <person name="Salamov A."/>
            <person name="Vandepoele K."/>
            <person name="Beszteri B."/>
            <person name="Gruber A."/>
            <person name="Heijde M."/>
            <person name="Katinka M."/>
            <person name="Mock T."/>
            <person name="Valentin K."/>
            <person name="Verret F."/>
            <person name="Berges J.A."/>
            <person name="Brownlee C."/>
            <person name="Cadoret J.P."/>
            <person name="Chiovitti A."/>
            <person name="Choi C.J."/>
            <person name="Coesel S."/>
            <person name="De Martino A."/>
            <person name="Detter J.C."/>
            <person name="Durkin C."/>
            <person name="Falciatore A."/>
            <person name="Fournet J."/>
            <person name="Haruta M."/>
            <person name="Huysman M.J."/>
            <person name="Jenkins B.D."/>
            <person name="Jiroutova K."/>
            <person name="Jorgensen R.E."/>
            <person name="Joubert Y."/>
            <person name="Kaplan A."/>
            <person name="Kroger N."/>
            <person name="Kroth P.G."/>
            <person name="La Roche J."/>
            <person name="Lindquist E."/>
            <person name="Lommer M."/>
            <person name="Martin-Jezequel V."/>
            <person name="Lopez P.J."/>
            <person name="Lucas S."/>
            <person name="Mangogna M."/>
            <person name="McGinnis K."/>
            <person name="Medlin L.K."/>
            <person name="Montsant A."/>
            <person name="Oudot-Le Secq M.P."/>
            <person name="Napoli C."/>
            <person name="Obornik M."/>
            <person name="Parker M.S."/>
            <person name="Petit J.L."/>
            <person name="Porcel B.M."/>
            <person name="Poulsen N."/>
            <person name="Robison M."/>
            <person name="Rychlewski L."/>
            <person name="Rynearson T.A."/>
            <person name="Schmutz J."/>
            <person name="Shapiro H."/>
            <person name="Siaut M."/>
            <person name="Stanley M."/>
            <person name="Sussman M.R."/>
            <person name="Taylor A.R."/>
            <person name="Vardi A."/>
            <person name="von Dassow P."/>
            <person name="Vyverman W."/>
            <person name="Willis A."/>
            <person name="Wyrwicz L.S."/>
            <person name="Rokhsar D.S."/>
            <person name="Weissenbach J."/>
            <person name="Armbrust E.V."/>
            <person name="Green B.R."/>
            <person name="Van de Peer Y."/>
            <person name="Grigoriev I.V."/>
        </authorList>
    </citation>
    <scope>NUCLEOTIDE SEQUENCE [LARGE SCALE GENOMIC DNA]</scope>
    <source>
        <strain evidence="14 15">CCAP 1055/1</strain>
    </source>
</reference>
<keyword evidence="3" id="KW-0812">Transmembrane</keyword>
<dbReference type="eggNOG" id="KOG1012">
    <property type="taxonomic scope" value="Eukaryota"/>
</dbReference>
<dbReference type="AlphaFoldDB" id="B7GEA4"/>
<dbReference type="HOGENOM" id="CLU_403609_0_0_1"/>
<evidence type="ECO:0000256" key="2">
    <source>
        <dbReference type="ARBA" id="ARBA00022448"/>
    </source>
</evidence>
<feature type="region of interest" description="Disordered" evidence="11">
    <location>
        <begin position="28"/>
        <end position="55"/>
    </location>
</feature>
<dbReference type="InterPro" id="IPR031468">
    <property type="entry name" value="SMP_LBD"/>
</dbReference>
<dbReference type="EMBL" id="CM000632">
    <property type="protein sequence ID" value="EEC43071.1"/>
    <property type="molecule type" value="Genomic_DNA"/>
</dbReference>
<dbReference type="SMART" id="SM00239">
    <property type="entry name" value="C2"/>
    <property type="match status" value="3"/>
</dbReference>
<dbReference type="GO" id="GO:0046872">
    <property type="term" value="F:metal ion binding"/>
    <property type="evidence" value="ECO:0007669"/>
    <property type="project" value="UniProtKB-KW"/>
</dbReference>
<dbReference type="GO" id="GO:0006869">
    <property type="term" value="P:lipid transport"/>
    <property type="evidence" value="ECO:0007669"/>
    <property type="project" value="UniProtKB-KW"/>
</dbReference>
<evidence type="ECO:0000313" key="15">
    <source>
        <dbReference type="Proteomes" id="UP000000759"/>
    </source>
</evidence>
<evidence type="ECO:0000256" key="4">
    <source>
        <dbReference type="ARBA" id="ARBA00022723"/>
    </source>
</evidence>
<keyword evidence="5" id="KW-0677">Repeat</keyword>
<evidence type="ECO:0000256" key="11">
    <source>
        <dbReference type="SAM" id="MobiDB-lite"/>
    </source>
</evidence>
<reference evidence="15" key="2">
    <citation type="submission" date="2008-08" db="EMBL/GenBank/DDBJ databases">
        <authorList>
            <consortium name="Diatom Consortium"/>
            <person name="Grigoriev I."/>
            <person name="Grimwood J."/>
            <person name="Kuo A."/>
            <person name="Otillar R.P."/>
            <person name="Salamov A."/>
            <person name="Detter J.C."/>
            <person name="Lindquist E."/>
            <person name="Shapiro H."/>
            <person name="Lucas S."/>
            <person name="Glavina del Rio T."/>
            <person name="Pitluck S."/>
            <person name="Rokhsar D."/>
            <person name="Bowler C."/>
        </authorList>
    </citation>
    <scope>GENOME REANNOTATION</scope>
    <source>
        <strain evidence="15">CCAP 1055/1</strain>
    </source>
</reference>
<dbReference type="STRING" id="556484.B7GEA4"/>